<feature type="compositionally biased region" description="Basic and acidic residues" evidence="1">
    <location>
        <begin position="294"/>
        <end position="307"/>
    </location>
</feature>
<keyword evidence="3" id="KW-1185">Reference proteome</keyword>
<gene>
    <name evidence="2" type="ORF">SLEP1_g26766</name>
</gene>
<dbReference type="PANTHER" id="PTHR34427">
    <property type="entry name" value="DUF4283 DOMAIN PROTEIN"/>
    <property type="match status" value="1"/>
</dbReference>
<sequence length="320" mass="36415">MAIKGRGGVKFEKTGDQQTVTRAIGDQRNHRRREVNGQTQTQRIQTWKVKNSRGEWTGFEYEVKDEDYKWLEGCYVGTAHSVEIVPNLQEKFYMEGYFSCRLRAMGGKMVLMDCEDKEELEDLVHGAPDWLGQWFSEVKPWSPTVVASETFAWIRCQGAPLHAWGPNFFERMSVAWGKFICLDDSTRHQGSNHDGKGEFSIEEDEDRDDIRECSKNDIGLADKLSHSRIGEEESVEVVADSINVDGYLTETGGKDDIGECESDSNGRKQTTLDSIENPEIENEEMVMKNLEEMEARDRKVKEAEAAKKVSKAQKVSDPIL</sequence>
<evidence type="ECO:0000256" key="1">
    <source>
        <dbReference type="SAM" id="MobiDB-lite"/>
    </source>
</evidence>
<organism evidence="2 3">
    <name type="scientific">Rubroshorea leprosula</name>
    <dbReference type="NCBI Taxonomy" id="152421"/>
    <lineage>
        <taxon>Eukaryota</taxon>
        <taxon>Viridiplantae</taxon>
        <taxon>Streptophyta</taxon>
        <taxon>Embryophyta</taxon>
        <taxon>Tracheophyta</taxon>
        <taxon>Spermatophyta</taxon>
        <taxon>Magnoliopsida</taxon>
        <taxon>eudicotyledons</taxon>
        <taxon>Gunneridae</taxon>
        <taxon>Pentapetalae</taxon>
        <taxon>rosids</taxon>
        <taxon>malvids</taxon>
        <taxon>Malvales</taxon>
        <taxon>Dipterocarpaceae</taxon>
        <taxon>Rubroshorea</taxon>
    </lineage>
</organism>
<accession>A0AAV5JYW1</accession>
<feature type="region of interest" description="Disordered" evidence="1">
    <location>
        <begin position="253"/>
        <end position="279"/>
    </location>
</feature>
<name>A0AAV5JYW1_9ROSI</name>
<feature type="region of interest" description="Disordered" evidence="1">
    <location>
        <begin position="187"/>
        <end position="208"/>
    </location>
</feature>
<feature type="compositionally biased region" description="Basic and acidic residues" evidence="1">
    <location>
        <begin position="187"/>
        <end position="199"/>
    </location>
</feature>
<evidence type="ECO:0008006" key="4">
    <source>
        <dbReference type="Google" id="ProtNLM"/>
    </source>
</evidence>
<feature type="region of interest" description="Disordered" evidence="1">
    <location>
        <begin position="294"/>
        <end position="320"/>
    </location>
</feature>
<dbReference type="EMBL" id="BPVZ01000044">
    <property type="protein sequence ID" value="GKV16061.1"/>
    <property type="molecule type" value="Genomic_DNA"/>
</dbReference>
<reference evidence="2 3" key="1">
    <citation type="journal article" date="2021" name="Commun. Biol.">
        <title>The genome of Shorea leprosula (Dipterocarpaceae) highlights the ecological relevance of drought in aseasonal tropical rainforests.</title>
        <authorList>
            <person name="Ng K.K.S."/>
            <person name="Kobayashi M.J."/>
            <person name="Fawcett J.A."/>
            <person name="Hatakeyama M."/>
            <person name="Paape T."/>
            <person name="Ng C.H."/>
            <person name="Ang C.C."/>
            <person name="Tnah L.H."/>
            <person name="Lee C.T."/>
            <person name="Nishiyama T."/>
            <person name="Sese J."/>
            <person name="O'Brien M.J."/>
            <person name="Copetti D."/>
            <person name="Mohd Noor M.I."/>
            <person name="Ong R.C."/>
            <person name="Putra M."/>
            <person name="Sireger I.Z."/>
            <person name="Indrioko S."/>
            <person name="Kosugi Y."/>
            <person name="Izuno A."/>
            <person name="Isagi Y."/>
            <person name="Lee S.L."/>
            <person name="Shimizu K.K."/>
        </authorList>
    </citation>
    <scope>NUCLEOTIDE SEQUENCE [LARGE SCALE GENOMIC DNA]</scope>
    <source>
        <strain evidence="2">214</strain>
    </source>
</reference>
<dbReference type="PANTHER" id="PTHR34427:SF5">
    <property type="entry name" value="DUF4283 DOMAIN-CONTAINING PROTEIN"/>
    <property type="match status" value="1"/>
</dbReference>
<dbReference type="Proteomes" id="UP001054252">
    <property type="component" value="Unassembled WGS sequence"/>
</dbReference>
<dbReference type="AlphaFoldDB" id="A0AAV5JYW1"/>
<evidence type="ECO:0000313" key="2">
    <source>
        <dbReference type="EMBL" id="GKV16061.1"/>
    </source>
</evidence>
<evidence type="ECO:0000313" key="3">
    <source>
        <dbReference type="Proteomes" id="UP001054252"/>
    </source>
</evidence>
<proteinExistence type="predicted"/>
<comment type="caution">
    <text evidence="2">The sequence shown here is derived from an EMBL/GenBank/DDBJ whole genome shotgun (WGS) entry which is preliminary data.</text>
</comment>
<protein>
    <recommendedName>
        <fullName evidence="4">DUF4283 domain-containing protein</fullName>
    </recommendedName>
</protein>